<dbReference type="AlphaFoldDB" id="B0BYE4"/>
<keyword evidence="2" id="KW-1185">Reference proteome</keyword>
<evidence type="ECO:0000313" key="1">
    <source>
        <dbReference type="EMBL" id="ABY72870.1"/>
    </source>
</evidence>
<reference evidence="1 2" key="2">
    <citation type="journal article" date="2015" name="Infect. Immun.">
        <title>Comparative genome sequencing of Rickettsia rickettsii strains that differ in virulence.</title>
        <authorList>
            <person name="Clark T.R."/>
            <person name="Noriea N.F."/>
            <person name="Bublitz D.C."/>
            <person name="Ellison D.W."/>
            <person name="Martens C."/>
            <person name="Lutter E.I."/>
            <person name="Hackstadt T."/>
        </authorList>
    </citation>
    <scope>NUCLEOTIDE SEQUENCE [LARGE SCALE GENOMIC DNA]</scope>
    <source>
        <strain evidence="1 2">Iowa</strain>
    </source>
</reference>
<protein>
    <submittedName>
        <fullName evidence="1">Uncharacterized protein</fullName>
    </submittedName>
</protein>
<name>B0BYE4_RICRO</name>
<organism evidence="1 2">
    <name type="scientific">Rickettsia rickettsii (strain Iowa)</name>
    <dbReference type="NCBI Taxonomy" id="452659"/>
    <lineage>
        <taxon>Bacteria</taxon>
        <taxon>Pseudomonadati</taxon>
        <taxon>Pseudomonadota</taxon>
        <taxon>Alphaproteobacteria</taxon>
        <taxon>Rickettsiales</taxon>
        <taxon>Rickettsiaceae</taxon>
        <taxon>Rickettsieae</taxon>
        <taxon>Rickettsia</taxon>
        <taxon>spotted fever group</taxon>
    </lineage>
</organism>
<reference evidence="1 2" key="1">
    <citation type="journal article" date="2008" name="Infect. Immun.">
        <title>Genomic comparison of virulent Rickettsia rickettsii Sheila Smith and avirulent Rickettsia rickettsii Iowa.</title>
        <authorList>
            <person name="Ellison D.W."/>
            <person name="Clark T.R."/>
            <person name="Sturdevant D.E."/>
            <person name="Virtaneva K."/>
            <person name="Porcella S.F."/>
            <person name="Hackstadt T."/>
        </authorList>
    </citation>
    <scope>NUCLEOTIDE SEQUENCE [LARGE SCALE GENOMIC DNA]</scope>
    <source>
        <strain evidence="1 2">Iowa</strain>
    </source>
</reference>
<gene>
    <name evidence="1" type="ordered locus">RrIowa_1075</name>
</gene>
<sequence>MSSIFDAVTNTVDEYKKQAAMVKFNFLYSIFVIYQTCVCP</sequence>
<dbReference type="KEGG" id="rrj:RrIowa_1075"/>
<evidence type="ECO:0000313" key="2">
    <source>
        <dbReference type="Proteomes" id="UP000000796"/>
    </source>
</evidence>
<accession>B0BYE4</accession>
<dbReference type="EMBL" id="CP000766">
    <property type="protein sequence ID" value="ABY72870.1"/>
    <property type="molecule type" value="Genomic_DNA"/>
</dbReference>
<dbReference type="Proteomes" id="UP000000796">
    <property type="component" value="Chromosome"/>
</dbReference>
<proteinExistence type="predicted"/>
<dbReference type="HOGENOM" id="CLU_3295745_0_0_5"/>